<proteinExistence type="predicted"/>
<feature type="region of interest" description="Disordered" evidence="4">
    <location>
        <begin position="331"/>
        <end position="379"/>
    </location>
</feature>
<dbReference type="SMART" id="SM00389">
    <property type="entry name" value="HOX"/>
    <property type="match status" value="1"/>
</dbReference>
<protein>
    <submittedName>
        <fullName evidence="6">Homeodomain-like superfamily protein</fullName>
    </submittedName>
</protein>
<feature type="compositionally biased region" description="Basic and acidic residues" evidence="4">
    <location>
        <begin position="1"/>
        <end position="14"/>
    </location>
</feature>
<name>A0A5H2XLX1_PRUDU</name>
<keyword evidence="2 3" id="KW-0371">Homeobox</keyword>
<evidence type="ECO:0000313" key="6">
    <source>
        <dbReference type="EMBL" id="BBN67949.1"/>
    </source>
</evidence>
<dbReference type="GO" id="GO:0003677">
    <property type="term" value="F:DNA binding"/>
    <property type="evidence" value="ECO:0007669"/>
    <property type="project" value="UniProtKB-UniRule"/>
</dbReference>
<evidence type="ECO:0000256" key="4">
    <source>
        <dbReference type="SAM" id="MobiDB-lite"/>
    </source>
</evidence>
<feature type="region of interest" description="Disordered" evidence="4">
    <location>
        <begin position="1"/>
        <end position="27"/>
    </location>
</feature>
<dbReference type="SUPFAM" id="SSF46689">
    <property type="entry name" value="Homeodomain-like"/>
    <property type="match status" value="1"/>
</dbReference>
<dbReference type="AlphaFoldDB" id="A0A5H2XLX1"/>
<dbReference type="Gene3D" id="1.10.10.60">
    <property type="entry name" value="Homeodomain-like"/>
    <property type="match status" value="1"/>
</dbReference>
<gene>
    <name evidence="6" type="ORF">Prudu_232S000800</name>
</gene>
<accession>A0A5H2XLX1</accession>
<dbReference type="PANTHER" id="PTHR47713:SF2">
    <property type="entry name" value="HOMEODOMAIN-LIKE SUPERFAMILY PROTEIN"/>
    <property type="match status" value="1"/>
</dbReference>
<comment type="subcellular location">
    <subcellularLocation>
        <location evidence="1 2 3">Nucleus</location>
    </subcellularLocation>
</comment>
<feature type="compositionally biased region" description="Polar residues" evidence="4">
    <location>
        <begin position="331"/>
        <end position="342"/>
    </location>
</feature>
<dbReference type="EMBL" id="AP020569">
    <property type="protein sequence ID" value="BBN67949.1"/>
    <property type="molecule type" value="Genomic_DNA"/>
</dbReference>
<dbReference type="PANTHER" id="PTHR47713">
    <property type="entry name" value="HOMEODOMAIN-LIKE SUPERFAMILY PROTEIN"/>
    <property type="match status" value="1"/>
</dbReference>
<evidence type="ECO:0000256" key="1">
    <source>
        <dbReference type="ARBA" id="ARBA00004123"/>
    </source>
</evidence>
<organism evidence="6">
    <name type="scientific">Prunus dulcis</name>
    <name type="common">Almond</name>
    <name type="synonym">Amygdalus dulcis</name>
    <dbReference type="NCBI Taxonomy" id="3755"/>
    <lineage>
        <taxon>Eukaryota</taxon>
        <taxon>Viridiplantae</taxon>
        <taxon>Streptophyta</taxon>
        <taxon>Embryophyta</taxon>
        <taxon>Tracheophyta</taxon>
        <taxon>Spermatophyta</taxon>
        <taxon>Magnoliopsida</taxon>
        <taxon>eudicotyledons</taxon>
        <taxon>Gunneridae</taxon>
        <taxon>Pentapetalae</taxon>
        <taxon>rosids</taxon>
        <taxon>fabids</taxon>
        <taxon>Rosales</taxon>
        <taxon>Rosaceae</taxon>
        <taxon>Amygdaloideae</taxon>
        <taxon>Amygdaleae</taxon>
        <taxon>Prunus</taxon>
    </lineage>
</organism>
<dbReference type="CDD" id="cd00086">
    <property type="entry name" value="homeodomain"/>
    <property type="match status" value="1"/>
</dbReference>
<feature type="DNA-binding region" description="Homeobox" evidence="2">
    <location>
        <begin position="18"/>
        <end position="77"/>
    </location>
</feature>
<dbReference type="Pfam" id="PF00046">
    <property type="entry name" value="Homeodomain"/>
    <property type="match status" value="1"/>
</dbReference>
<reference evidence="6" key="1">
    <citation type="journal article" date="2019" name="Science">
        <title>Mutation of a bHLH transcription factor allowed almond domestication.</title>
        <authorList>
            <person name="Sanchez-Perez R."/>
            <person name="Pavan S."/>
            <person name="Mazzeo R."/>
            <person name="Moldovan C."/>
            <person name="Aiese Cigliano R."/>
            <person name="Del Cueto J."/>
            <person name="Ricciardi F."/>
            <person name="Lotti C."/>
            <person name="Ricciardi L."/>
            <person name="Dicenta F."/>
            <person name="Lopez-Marques R.L."/>
            <person name="Lindberg Moller B."/>
        </authorList>
    </citation>
    <scope>NUCLEOTIDE SEQUENCE</scope>
</reference>
<feature type="domain" description="Homeobox" evidence="5">
    <location>
        <begin position="16"/>
        <end position="76"/>
    </location>
</feature>
<dbReference type="PROSITE" id="PS50071">
    <property type="entry name" value="HOMEOBOX_2"/>
    <property type="match status" value="1"/>
</dbReference>
<keyword evidence="2 3" id="KW-0238">DNA-binding</keyword>
<dbReference type="InterPro" id="IPR001356">
    <property type="entry name" value="HD"/>
</dbReference>
<feature type="compositionally biased region" description="Basic residues" evidence="4">
    <location>
        <begin position="361"/>
        <end position="370"/>
    </location>
</feature>
<sequence length="549" mass="62522">MEESNELHSEENKTSQDNNKKRKLKTPAQLMALEKFYNEHKYPTEEMKSQVAEQLGLSEKQISGWFCHRRLKDKRLSRDETCANGRQDRSSGVIQDRASGLGQDSCGSTKHGDHRYVDPREVESRRLSGHDFPAADITREYRSHYTERVGVMDNTSSESSSSLQDRFFTQNDDPYDVETSRYLAHNGVFSPINSRATENMAYKPSGYLKVKGEAENAAITAVKRQLGRHYQEDGPPLGVEFDLLPPGAFESPIMDSVHEPSIVGNPVLRSPDISGVKGQLSPRTRYEVYNSKFSSQDSYIQQENPCIMHGFDLQEKKSSKKLRQKLTYLNHTNSSPGKNSSLDIYDKSVGGTSAYNTNRKDKMRSKRGYSSRKVTSEQTEPCLHEYDRVSSPKLVQRSDYLKPKPSSSIVKRSETLYLSTYMLYYSKTPIWKEENLDGECKAMKVYSNPLRVMMNSTDEMAVAKQARVNLPQRDYSTNSFPQLPPRKNQIKGCHLASVRMKLQKPILLWIEDPAIEGSKAGRDSQWPRDVQLNRACIPFKHEEGVGIEI</sequence>
<keyword evidence="2 3" id="KW-0539">Nucleus</keyword>
<evidence type="ECO:0000256" key="3">
    <source>
        <dbReference type="RuleBase" id="RU000682"/>
    </source>
</evidence>
<dbReference type="GO" id="GO:0005634">
    <property type="term" value="C:nucleus"/>
    <property type="evidence" value="ECO:0007669"/>
    <property type="project" value="UniProtKB-SubCell"/>
</dbReference>
<evidence type="ECO:0000256" key="2">
    <source>
        <dbReference type="PROSITE-ProRule" id="PRU00108"/>
    </source>
</evidence>
<evidence type="ECO:0000259" key="5">
    <source>
        <dbReference type="PROSITE" id="PS50071"/>
    </source>
</evidence>
<dbReference type="InterPro" id="IPR009057">
    <property type="entry name" value="Homeodomain-like_sf"/>
</dbReference>